<dbReference type="NCBIfam" id="TIGR00229">
    <property type="entry name" value="sensory_box"/>
    <property type="match status" value="2"/>
</dbReference>
<comment type="caution">
    <text evidence="4">The sequence shown here is derived from an EMBL/GenBank/DDBJ whole genome shotgun (WGS) entry which is preliminary data.</text>
</comment>
<dbReference type="InterPro" id="IPR000160">
    <property type="entry name" value="GGDEF_dom"/>
</dbReference>
<dbReference type="PROSITE" id="PS50112">
    <property type="entry name" value="PAS"/>
    <property type="match status" value="2"/>
</dbReference>
<dbReference type="Pfam" id="PF08448">
    <property type="entry name" value="PAS_4"/>
    <property type="match status" value="1"/>
</dbReference>
<dbReference type="SUPFAM" id="SSF55073">
    <property type="entry name" value="Nucleotide cyclase"/>
    <property type="match status" value="1"/>
</dbReference>
<dbReference type="SMART" id="SM00086">
    <property type="entry name" value="PAC"/>
    <property type="match status" value="2"/>
</dbReference>
<gene>
    <name evidence="4" type="ORF">J2S43_002657</name>
</gene>
<evidence type="ECO:0000313" key="4">
    <source>
        <dbReference type="EMBL" id="MDP9794145.1"/>
    </source>
</evidence>
<accession>A0ABT9MRV9</accession>
<dbReference type="SMART" id="SM00091">
    <property type="entry name" value="PAS"/>
    <property type="match status" value="2"/>
</dbReference>
<keyword evidence="5" id="KW-1185">Reference proteome</keyword>
<evidence type="ECO:0000259" key="3">
    <source>
        <dbReference type="PROSITE" id="PS50887"/>
    </source>
</evidence>
<feature type="domain" description="GGDEF" evidence="3">
    <location>
        <begin position="409"/>
        <end position="545"/>
    </location>
</feature>
<feature type="domain" description="PAC" evidence="2">
    <location>
        <begin position="202"/>
        <end position="253"/>
    </location>
</feature>
<dbReference type="InterPro" id="IPR013656">
    <property type="entry name" value="PAS_4"/>
</dbReference>
<dbReference type="InterPro" id="IPR043128">
    <property type="entry name" value="Rev_trsase/Diguanyl_cyclase"/>
</dbReference>
<dbReference type="InterPro" id="IPR000700">
    <property type="entry name" value="PAS-assoc_C"/>
</dbReference>
<dbReference type="InterPro" id="IPR052155">
    <property type="entry name" value="Biofilm_reg_signaling"/>
</dbReference>
<dbReference type="PROSITE" id="PS50113">
    <property type="entry name" value="PAC"/>
    <property type="match status" value="1"/>
</dbReference>
<feature type="domain" description="PAS" evidence="1">
    <location>
        <begin position="146"/>
        <end position="184"/>
    </location>
</feature>
<dbReference type="RefSeq" id="WP_306829278.1">
    <property type="nucleotide sequence ID" value="NZ_JAUSRA010000001.1"/>
</dbReference>
<reference evidence="4 5" key="1">
    <citation type="submission" date="2023-07" db="EMBL/GenBank/DDBJ databases">
        <title>Sequencing the genomes of 1000 actinobacteria strains.</title>
        <authorList>
            <person name="Klenk H.-P."/>
        </authorList>
    </citation>
    <scope>NUCLEOTIDE SEQUENCE [LARGE SCALE GENOMIC DNA]</scope>
    <source>
        <strain evidence="4 5">DSM 44710</strain>
    </source>
</reference>
<protein>
    <submittedName>
        <fullName evidence="4">Diguanylate cyclase (GGDEF)-like protein/PAS domain S-box-containing protein</fullName>
    </submittedName>
</protein>
<dbReference type="EMBL" id="JAUSRA010000001">
    <property type="protein sequence ID" value="MDP9794145.1"/>
    <property type="molecule type" value="Genomic_DNA"/>
</dbReference>
<dbReference type="InterPro" id="IPR001610">
    <property type="entry name" value="PAC"/>
</dbReference>
<dbReference type="Gene3D" id="3.30.70.270">
    <property type="match status" value="1"/>
</dbReference>
<dbReference type="InterPro" id="IPR013655">
    <property type="entry name" value="PAS_fold_3"/>
</dbReference>
<dbReference type="NCBIfam" id="TIGR00254">
    <property type="entry name" value="GGDEF"/>
    <property type="match status" value="1"/>
</dbReference>
<dbReference type="PANTHER" id="PTHR44757">
    <property type="entry name" value="DIGUANYLATE CYCLASE DGCP"/>
    <property type="match status" value="1"/>
</dbReference>
<sequence length="547" mass="58831">MGTDVAHETGTAEAERDTVLAAALAGHPDGHFFAFGANGLFVPMPASVELGGHRVVEGARSALDLVVPGEQQTVTAAWYRMLAEGAASCQVHPLSSPDQQVTLTFVNVTHRHGVYLGFVTGIRGDIGSAVLAHEPIKPRMITVRKDATARFVAADPGIEQLLGWAPADLLETRSLDLVHPDDRDRAIASWLDLMSAPPGAARRVRLRHLHRDGSVVWFDVTNYRHLDDPDQPHVVAEMLDISDEMAMHEALRANEQLLRRLTESLPLSVLQIDAERRVVYQNQRLTNAIGARIGQQLDDSHLASTLPADRPTVDDAITAVLTGADDRDIEYSYRHATAGVRRISASLRALTSDTGVVTGAIICLSDITEDSRLREELKHQATYDPLTACLNRASTLAALQESLHRHAGAGVAVMFIDLNAFKDVNDRLGHAAGDHLLAFVAGRLRRAVRDTDVVGRFGGDEFVVVCAPVAGPDRARLIAENLVAALDDATLETGGDVLRPAASIGVAWAPTGATTAEALIARADAAMYEAKRARTGRTTMALAATER</sequence>
<dbReference type="PROSITE" id="PS50887">
    <property type="entry name" value="GGDEF"/>
    <property type="match status" value="1"/>
</dbReference>
<dbReference type="SUPFAM" id="SSF55785">
    <property type="entry name" value="PYP-like sensor domain (PAS domain)"/>
    <property type="match status" value="2"/>
</dbReference>
<dbReference type="CDD" id="cd01949">
    <property type="entry name" value="GGDEF"/>
    <property type="match status" value="1"/>
</dbReference>
<dbReference type="Pfam" id="PF08447">
    <property type="entry name" value="PAS_3"/>
    <property type="match status" value="1"/>
</dbReference>
<feature type="domain" description="PAS" evidence="1">
    <location>
        <begin position="254"/>
        <end position="324"/>
    </location>
</feature>
<evidence type="ECO:0000259" key="2">
    <source>
        <dbReference type="PROSITE" id="PS50113"/>
    </source>
</evidence>
<dbReference type="InterPro" id="IPR035965">
    <property type="entry name" value="PAS-like_dom_sf"/>
</dbReference>
<dbReference type="Proteomes" id="UP001240984">
    <property type="component" value="Unassembled WGS sequence"/>
</dbReference>
<dbReference type="InterPro" id="IPR029787">
    <property type="entry name" value="Nucleotide_cyclase"/>
</dbReference>
<name>A0ABT9MRV9_9ACTN</name>
<dbReference type="InterPro" id="IPR000014">
    <property type="entry name" value="PAS"/>
</dbReference>
<dbReference type="SMART" id="SM00267">
    <property type="entry name" value="GGDEF"/>
    <property type="match status" value="1"/>
</dbReference>
<dbReference type="PANTHER" id="PTHR44757:SF2">
    <property type="entry name" value="BIOFILM ARCHITECTURE MAINTENANCE PROTEIN MBAA"/>
    <property type="match status" value="1"/>
</dbReference>
<evidence type="ECO:0000313" key="5">
    <source>
        <dbReference type="Proteomes" id="UP001240984"/>
    </source>
</evidence>
<proteinExistence type="predicted"/>
<evidence type="ECO:0000259" key="1">
    <source>
        <dbReference type="PROSITE" id="PS50112"/>
    </source>
</evidence>
<organism evidence="4 5">
    <name type="scientific">Catenuloplanes nepalensis</name>
    <dbReference type="NCBI Taxonomy" id="587533"/>
    <lineage>
        <taxon>Bacteria</taxon>
        <taxon>Bacillati</taxon>
        <taxon>Actinomycetota</taxon>
        <taxon>Actinomycetes</taxon>
        <taxon>Micromonosporales</taxon>
        <taxon>Micromonosporaceae</taxon>
        <taxon>Catenuloplanes</taxon>
    </lineage>
</organism>
<dbReference type="Pfam" id="PF00990">
    <property type="entry name" value="GGDEF"/>
    <property type="match status" value="1"/>
</dbReference>
<dbReference type="Gene3D" id="3.30.450.20">
    <property type="entry name" value="PAS domain"/>
    <property type="match status" value="2"/>
</dbReference>
<dbReference type="CDD" id="cd00130">
    <property type="entry name" value="PAS"/>
    <property type="match status" value="2"/>
</dbReference>